<protein>
    <submittedName>
        <fullName evidence="1">Uncharacterized protein</fullName>
    </submittedName>
</protein>
<evidence type="ECO:0000313" key="1">
    <source>
        <dbReference type="EMBL" id="SHI56280.1"/>
    </source>
</evidence>
<dbReference type="EMBL" id="FQYW01000007">
    <property type="protein sequence ID" value="SHI56280.1"/>
    <property type="molecule type" value="Genomic_DNA"/>
</dbReference>
<reference evidence="1 2" key="1">
    <citation type="submission" date="2016-11" db="EMBL/GenBank/DDBJ databases">
        <authorList>
            <person name="Jaros S."/>
            <person name="Januszkiewicz K."/>
            <person name="Wedrychowicz H."/>
        </authorList>
    </citation>
    <scope>NUCLEOTIDE SEQUENCE [LARGE SCALE GENOMIC DNA]</scope>
    <source>
        <strain evidence="1 2">DSM 3074</strain>
    </source>
</reference>
<name>A0A1M6C5I0_9FIRM</name>
<sequence length="121" mass="14368">MMYRDWTTHVPLIYVRDRETGIEHLVGSDVHDTLEAVEGAQFLMYSNMQNCEDSTGAYRFKAVKQGYPGYGYEYIVKMVPWAEAVKLYKKIDREYRKAWKRRLEIVGISAKEYRKRSQEDD</sequence>
<evidence type="ECO:0000313" key="2">
    <source>
        <dbReference type="Proteomes" id="UP000191240"/>
    </source>
</evidence>
<organism evidence="1 2">
    <name type="scientific">Anaerovibrio lipolyticus DSM 3074</name>
    <dbReference type="NCBI Taxonomy" id="1120997"/>
    <lineage>
        <taxon>Bacteria</taxon>
        <taxon>Bacillati</taxon>
        <taxon>Bacillota</taxon>
        <taxon>Negativicutes</taxon>
        <taxon>Selenomonadales</taxon>
        <taxon>Selenomonadaceae</taxon>
        <taxon>Anaerovibrio</taxon>
    </lineage>
</organism>
<dbReference type="RefSeq" id="WP_080325552.1">
    <property type="nucleotide sequence ID" value="NZ_FQYW01000007.1"/>
</dbReference>
<dbReference type="Proteomes" id="UP000191240">
    <property type="component" value="Unassembled WGS sequence"/>
</dbReference>
<dbReference type="AlphaFoldDB" id="A0A1M6C5I0"/>
<proteinExistence type="predicted"/>
<gene>
    <name evidence="1" type="ORF">SAMN02745671_01011</name>
</gene>
<accession>A0A1M6C5I0</accession>